<gene>
    <name evidence="6" type="ORF">E0D97_04690</name>
</gene>
<name>A0A4R0PBN4_9HYPH</name>
<dbReference type="SUPFAM" id="SSF46626">
    <property type="entry name" value="Cytochrome c"/>
    <property type="match status" value="1"/>
</dbReference>
<keyword evidence="7" id="KW-1185">Reference proteome</keyword>
<dbReference type="EMBL" id="SJST01000002">
    <property type="protein sequence ID" value="TCD14860.1"/>
    <property type="molecule type" value="Genomic_DNA"/>
</dbReference>
<dbReference type="RefSeq" id="WP_131565973.1">
    <property type="nucleotide sequence ID" value="NZ_JAINFK010000003.1"/>
</dbReference>
<evidence type="ECO:0000259" key="5">
    <source>
        <dbReference type="PROSITE" id="PS51007"/>
    </source>
</evidence>
<keyword evidence="3 4" id="KW-0408">Iron</keyword>
<evidence type="ECO:0000256" key="4">
    <source>
        <dbReference type="PROSITE-ProRule" id="PRU00433"/>
    </source>
</evidence>
<keyword evidence="1 4" id="KW-0349">Heme</keyword>
<sequence length="143" mass="15108">MGRRVTISVLAVVAVLAVVSIGLRNRSEMGEGAPPRTGPAMVSVSVPVLAGVAKEGEALFAANCASCHGVNAAGQEGIAPPLVHIIYEPNHHSDAAFHLAVQQGVRAHHWRFGNMRPVDGVSEDDVEMIVAYVRALQRENGIE</sequence>
<accession>A0A4R0PBN4</accession>
<evidence type="ECO:0000256" key="1">
    <source>
        <dbReference type="ARBA" id="ARBA00022617"/>
    </source>
</evidence>
<dbReference type="Gene3D" id="1.10.760.10">
    <property type="entry name" value="Cytochrome c-like domain"/>
    <property type="match status" value="1"/>
</dbReference>
<evidence type="ECO:0000313" key="7">
    <source>
        <dbReference type="Proteomes" id="UP000291301"/>
    </source>
</evidence>
<feature type="domain" description="Cytochrome c" evidence="5">
    <location>
        <begin position="51"/>
        <end position="137"/>
    </location>
</feature>
<reference evidence="6 7" key="1">
    <citation type="journal article" date="2015" name="Antonie Van Leeuwenhoek">
        <title>Oricola cellulosilytica gen. nov., sp. nov., a cellulose-degrading bacterium of the family Phyllobacteriaceae isolated from surface seashore water, and emended descriptions of Mesorhizobium loti and Phyllobacterium myrsinacearum.</title>
        <authorList>
            <person name="Hameed A."/>
            <person name="Shahina M."/>
            <person name="Lai W.A."/>
            <person name="Lin S.Y."/>
            <person name="Young L.S."/>
            <person name="Liu Y.C."/>
            <person name="Hsu Y.H."/>
            <person name="Young C.C."/>
        </authorList>
    </citation>
    <scope>NUCLEOTIDE SEQUENCE [LARGE SCALE GENOMIC DNA]</scope>
    <source>
        <strain evidence="6 7">KCTC 52183</strain>
    </source>
</reference>
<evidence type="ECO:0000256" key="2">
    <source>
        <dbReference type="ARBA" id="ARBA00022723"/>
    </source>
</evidence>
<comment type="caution">
    <text evidence="6">The sequence shown here is derived from an EMBL/GenBank/DDBJ whole genome shotgun (WGS) entry which is preliminary data.</text>
</comment>
<dbReference type="AlphaFoldDB" id="A0A4R0PBN4"/>
<dbReference type="InterPro" id="IPR036909">
    <property type="entry name" value="Cyt_c-like_dom_sf"/>
</dbReference>
<dbReference type="GO" id="GO:0020037">
    <property type="term" value="F:heme binding"/>
    <property type="evidence" value="ECO:0007669"/>
    <property type="project" value="InterPro"/>
</dbReference>
<protein>
    <submittedName>
        <fullName evidence="6">C-type cytochrome</fullName>
    </submittedName>
</protein>
<dbReference type="Proteomes" id="UP000291301">
    <property type="component" value="Unassembled WGS sequence"/>
</dbReference>
<dbReference type="Pfam" id="PF00034">
    <property type="entry name" value="Cytochrom_C"/>
    <property type="match status" value="1"/>
</dbReference>
<dbReference type="OrthoDB" id="9779283at2"/>
<evidence type="ECO:0000313" key="6">
    <source>
        <dbReference type="EMBL" id="TCD14860.1"/>
    </source>
</evidence>
<keyword evidence="2 4" id="KW-0479">Metal-binding</keyword>
<dbReference type="PROSITE" id="PS51007">
    <property type="entry name" value="CYTC"/>
    <property type="match status" value="1"/>
</dbReference>
<proteinExistence type="predicted"/>
<dbReference type="InterPro" id="IPR009056">
    <property type="entry name" value="Cyt_c-like_dom"/>
</dbReference>
<dbReference type="GO" id="GO:0046872">
    <property type="term" value="F:metal ion binding"/>
    <property type="evidence" value="ECO:0007669"/>
    <property type="project" value="UniProtKB-KW"/>
</dbReference>
<dbReference type="GO" id="GO:0009055">
    <property type="term" value="F:electron transfer activity"/>
    <property type="evidence" value="ECO:0007669"/>
    <property type="project" value="InterPro"/>
</dbReference>
<evidence type="ECO:0000256" key="3">
    <source>
        <dbReference type="ARBA" id="ARBA00023004"/>
    </source>
</evidence>
<organism evidence="6 7">
    <name type="scientific">Oricola cellulosilytica</name>
    <dbReference type="NCBI Taxonomy" id="1429082"/>
    <lineage>
        <taxon>Bacteria</taxon>
        <taxon>Pseudomonadati</taxon>
        <taxon>Pseudomonadota</taxon>
        <taxon>Alphaproteobacteria</taxon>
        <taxon>Hyphomicrobiales</taxon>
        <taxon>Ahrensiaceae</taxon>
        <taxon>Oricola</taxon>
    </lineage>
</organism>